<evidence type="ECO:0000313" key="1">
    <source>
        <dbReference type="EMBL" id="KAI0029143.1"/>
    </source>
</evidence>
<proteinExistence type="predicted"/>
<reference evidence="1" key="1">
    <citation type="submission" date="2021-02" db="EMBL/GenBank/DDBJ databases">
        <authorList>
            <consortium name="DOE Joint Genome Institute"/>
            <person name="Ahrendt S."/>
            <person name="Looney B.P."/>
            <person name="Miyauchi S."/>
            <person name="Morin E."/>
            <person name="Drula E."/>
            <person name="Courty P.E."/>
            <person name="Chicoki N."/>
            <person name="Fauchery L."/>
            <person name="Kohler A."/>
            <person name="Kuo A."/>
            <person name="Labutti K."/>
            <person name="Pangilinan J."/>
            <person name="Lipzen A."/>
            <person name="Riley R."/>
            <person name="Andreopoulos W."/>
            <person name="He G."/>
            <person name="Johnson J."/>
            <person name="Barry K.W."/>
            <person name="Grigoriev I.V."/>
            <person name="Nagy L."/>
            <person name="Hibbett D."/>
            <person name="Henrissat B."/>
            <person name="Matheny P.B."/>
            <person name="Labbe J."/>
            <person name="Martin F."/>
        </authorList>
    </citation>
    <scope>NUCLEOTIDE SEQUENCE</scope>
    <source>
        <strain evidence="1">EC-137</strain>
    </source>
</reference>
<reference evidence="1" key="2">
    <citation type="journal article" date="2022" name="New Phytol.">
        <title>Evolutionary transition to the ectomycorrhizal habit in the genomes of a hyperdiverse lineage of mushroom-forming fungi.</title>
        <authorList>
            <person name="Looney B."/>
            <person name="Miyauchi S."/>
            <person name="Morin E."/>
            <person name="Drula E."/>
            <person name="Courty P.E."/>
            <person name="Kohler A."/>
            <person name="Kuo A."/>
            <person name="LaButti K."/>
            <person name="Pangilinan J."/>
            <person name="Lipzen A."/>
            <person name="Riley R."/>
            <person name="Andreopoulos W."/>
            <person name="He G."/>
            <person name="Johnson J."/>
            <person name="Nolan M."/>
            <person name="Tritt A."/>
            <person name="Barry K.W."/>
            <person name="Grigoriev I.V."/>
            <person name="Nagy L.G."/>
            <person name="Hibbett D."/>
            <person name="Henrissat B."/>
            <person name="Matheny P.B."/>
            <person name="Labbe J."/>
            <person name="Martin F.M."/>
        </authorList>
    </citation>
    <scope>NUCLEOTIDE SEQUENCE</scope>
    <source>
        <strain evidence="1">EC-137</strain>
    </source>
</reference>
<protein>
    <submittedName>
        <fullName evidence="1">Uncharacterized protein</fullName>
    </submittedName>
</protein>
<sequence length="269" mass="30782">MAKRGSPGAESSKNGDPLATVDIGEEEVKILNELQKDVQRVELILERRAQEALTPVYEKRREALKKIDKFWPVALTRNSIIAFSAQHDADRLALSYLEDVWVVRDKREPKVFTLEFTFKENPFFSDTVLKKEYRFVPPPGEDAPDADGITQAMLDFSWERDVIPQKTSISWKDDSKNLTKLYPLVVDAEDPDDAADPGSFFNFFEAEKDYNDLGVTIANEIFPDAIQYFTGDMGDDDDEEDDEEDEEDDDEEEEEIDLEKPRAKKAKNA</sequence>
<comment type="caution">
    <text evidence="1">The sequence shown here is derived from an EMBL/GenBank/DDBJ whole genome shotgun (WGS) entry which is preliminary data.</text>
</comment>
<keyword evidence="2" id="KW-1185">Reference proteome</keyword>
<organism evidence="1 2">
    <name type="scientific">Vararia minispora EC-137</name>
    <dbReference type="NCBI Taxonomy" id="1314806"/>
    <lineage>
        <taxon>Eukaryota</taxon>
        <taxon>Fungi</taxon>
        <taxon>Dikarya</taxon>
        <taxon>Basidiomycota</taxon>
        <taxon>Agaricomycotina</taxon>
        <taxon>Agaricomycetes</taxon>
        <taxon>Russulales</taxon>
        <taxon>Lachnocladiaceae</taxon>
        <taxon>Vararia</taxon>
    </lineage>
</organism>
<gene>
    <name evidence="1" type="ORF">K488DRAFT_89013</name>
</gene>
<dbReference type="EMBL" id="MU273695">
    <property type="protein sequence ID" value="KAI0029143.1"/>
    <property type="molecule type" value="Genomic_DNA"/>
</dbReference>
<accession>A0ACB8QBF8</accession>
<dbReference type="Proteomes" id="UP000814128">
    <property type="component" value="Unassembled WGS sequence"/>
</dbReference>
<name>A0ACB8QBF8_9AGAM</name>
<evidence type="ECO:0000313" key="2">
    <source>
        <dbReference type="Proteomes" id="UP000814128"/>
    </source>
</evidence>